<gene>
    <name evidence="2" type="ORF">CNX65_27420</name>
</gene>
<evidence type="ECO:0000256" key="1">
    <source>
        <dbReference type="SAM" id="MobiDB-lite"/>
    </source>
</evidence>
<protein>
    <submittedName>
        <fullName evidence="2">Uncharacterized protein</fullName>
    </submittedName>
</protein>
<sequence length="362" mass="39704">MTEPVTPLDEQEQQQLVRQIGRAMLPALPPDWQRVRTEYRAAGRHIEVDMAFTGPDGQQRPVRPPIDVVQLFGRLRAGMYEQDRGTWLSAVYEIEAPSAFAVDFDAAEEPRWRNAPPMIGFQDELRTFPRADELIPDWLRQRAGMPPRQVEQAAQPEQGQAPQQGGPQPGGPQTPPQGFAQQGPATPGRGIPGQQGQPGFAPGQQFGGPGQPVPHQQGPGPQGQQFPGQPGGFGQPGGQPQADLRTARVYDGRDQTGRPVVRRQPVDPQLRERLLAYLESAPVVLSARDTDVDEFAPSDRDVPLNFRTDGTWVWAGAVSHYLRKHGVPPEPALVSHIIGRGFQLSAVDERTQDRAVAMITGQ</sequence>
<feature type="compositionally biased region" description="Low complexity" evidence="1">
    <location>
        <begin position="151"/>
        <end position="166"/>
    </location>
</feature>
<dbReference type="KEGG" id="apre:CNX65_27420"/>
<evidence type="ECO:0000313" key="3">
    <source>
        <dbReference type="Proteomes" id="UP000218505"/>
    </source>
</evidence>
<dbReference type="SUPFAM" id="SSF160424">
    <property type="entry name" value="BH3703-like"/>
    <property type="match status" value="1"/>
</dbReference>
<dbReference type="RefSeq" id="WP_096496326.1">
    <property type="nucleotide sequence ID" value="NZ_CP023445.1"/>
</dbReference>
<dbReference type="Proteomes" id="UP000218505">
    <property type="component" value="Chromosome"/>
</dbReference>
<feature type="compositionally biased region" description="Low complexity" evidence="1">
    <location>
        <begin position="176"/>
        <end position="204"/>
    </location>
</feature>
<dbReference type="InterPro" id="IPR036170">
    <property type="entry name" value="YezG-like_sf"/>
</dbReference>
<feature type="region of interest" description="Disordered" evidence="1">
    <location>
        <begin position="145"/>
        <end position="242"/>
    </location>
</feature>
<reference evidence="2" key="1">
    <citation type="submission" date="2017-09" db="EMBL/GenBank/DDBJ databases">
        <title>Complete Genome Sequence of ansamitocin-producing Bacterium Actinosynnema pretiosum X47.</title>
        <authorList>
            <person name="Cao G."/>
            <person name="Zong G."/>
            <person name="Zhong C."/>
            <person name="Fu J."/>
        </authorList>
    </citation>
    <scope>NUCLEOTIDE SEQUENCE [LARGE SCALE GENOMIC DNA]</scope>
    <source>
        <strain evidence="2">X47</strain>
    </source>
</reference>
<dbReference type="EMBL" id="CP023445">
    <property type="protein sequence ID" value="ATE56548.1"/>
    <property type="molecule type" value="Genomic_DNA"/>
</dbReference>
<name>A0A290ZC15_9PSEU</name>
<feature type="compositionally biased region" description="Low complexity" evidence="1">
    <location>
        <begin position="213"/>
        <end position="228"/>
    </location>
</feature>
<organism evidence="2 3">
    <name type="scientific">Actinosynnema pretiosum</name>
    <dbReference type="NCBI Taxonomy" id="42197"/>
    <lineage>
        <taxon>Bacteria</taxon>
        <taxon>Bacillati</taxon>
        <taxon>Actinomycetota</taxon>
        <taxon>Actinomycetes</taxon>
        <taxon>Pseudonocardiales</taxon>
        <taxon>Pseudonocardiaceae</taxon>
        <taxon>Actinosynnema</taxon>
    </lineage>
</organism>
<evidence type="ECO:0000313" key="2">
    <source>
        <dbReference type="EMBL" id="ATE56548.1"/>
    </source>
</evidence>
<dbReference type="AlphaFoldDB" id="A0A290ZC15"/>
<proteinExistence type="predicted"/>
<accession>A0A290ZC15</accession>
<keyword evidence="3" id="KW-1185">Reference proteome</keyword>